<dbReference type="Gene3D" id="1.10.30.10">
    <property type="entry name" value="High mobility group box domain"/>
    <property type="match status" value="1"/>
</dbReference>
<protein>
    <submittedName>
        <fullName evidence="1">Uncharacterized protein</fullName>
    </submittedName>
</protein>
<sequence length="221" mass="25900">MLLGRCPQTRSFCQTHLRSIWRKPQDHYAINCKYGWFFIPKTHFAPRWTVKAINQVIEDNIVEDPKMAEDLESLQKLVDVWAKTVDIKEKPNVEKKTRADVKRQKEQALYRTQLREDIVKQADPSVKSKPTPRVKLSAANTVSFTHAWNYYFATHHKVYSHLGSKEARKAVASDWNLLSVDDKEHYRQEYAALLEQGKDVYKGEIVTKEEKLKRTGKRTKK</sequence>
<accession>A5DJR0</accession>
<proteinExistence type="predicted"/>
<dbReference type="GeneID" id="5126370"/>
<dbReference type="STRING" id="294746.A5DJR0"/>
<dbReference type="SUPFAM" id="SSF47095">
    <property type="entry name" value="HMG-box"/>
    <property type="match status" value="1"/>
</dbReference>
<dbReference type="KEGG" id="pgu:PGUG_03511"/>
<evidence type="ECO:0000313" key="2">
    <source>
        <dbReference type="Proteomes" id="UP000001997"/>
    </source>
</evidence>
<dbReference type="OrthoDB" id="4008151at2759"/>
<evidence type="ECO:0000313" key="1">
    <source>
        <dbReference type="EMBL" id="EDK39413.2"/>
    </source>
</evidence>
<dbReference type="Proteomes" id="UP000001997">
    <property type="component" value="Unassembled WGS sequence"/>
</dbReference>
<keyword evidence="2" id="KW-1185">Reference proteome</keyword>
<dbReference type="OMA" id="RCRISII"/>
<dbReference type="VEuPathDB" id="FungiDB:PGUG_03511"/>
<gene>
    <name evidence="1" type="ORF">PGUG_03511</name>
</gene>
<dbReference type="InterPro" id="IPR036910">
    <property type="entry name" value="HMG_box_dom_sf"/>
</dbReference>
<reference evidence="1 2" key="1">
    <citation type="journal article" date="2009" name="Nature">
        <title>Evolution of pathogenicity and sexual reproduction in eight Candida genomes.</title>
        <authorList>
            <person name="Butler G."/>
            <person name="Rasmussen M.D."/>
            <person name="Lin M.F."/>
            <person name="Santos M.A."/>
            <person name="Sakthikumar S."/>
            <person name="Munro C.A."/>
            <person name="Rheinbay E."/>
            <person name="Grabherr M."/>
            <person name="Forche A."/>
            <person name="Reedy J.L."/>
            <person name="Agrafioti I."/>
            <person name="Arnaud M.B."/>
            <person name="Bates S."/>
            <person name="Brown A.J."/>
            <person name="Brunke S."/>
            <person name="Costanzo M.C."/>
            <person name="Fitzpatrick D.A."/>
            <person name="de Groot P.W."/>
            <person name="Harris D."/>
            <person name="Hoyer L.L."/>
            <person name="Hube B."/>
            <person name="Klis F.M."/>
            <person name="Kodira C."/>
            <person name="Lennard N."/>
            <person name="Logue M.E."/>
            <person name="Martin R."/>
            <person name="Neiman A.M."/>
            <person name="Nikolaou E."/>
            <person name="Quail M.A."/>
            <person name="Quinn J."/>
            <person name="Santos M.C."/>
            <person name="Schmitzberger F.F."/>
            <person name="Sherlock G."/>
            <person name="Shah P."/>
            <person name="Silverstein K.A."/>
            <person name="Skrzypek M.S."/>
            <person name="Soll D."/>
            <person name="Staggs R."/>
            <person name="Stansfield I."/>
            <person name="Stumpf M.P."/>
            <person name="Sudbery P.E."/>
            <person name="Srikantha T."/>
            <person name="Zeng Q."/>
            <person name="Berman J."/>
            <person name="Berriman M."/>
            <person name="Heitman J."/>
            <person name="Gow N.A."/>
            <person name="Lorenz M.C."/>
            <person name="Birren B.W."/>
            <person name="Kellis M."/>
            <person name="Cuomo C.A."/>
        </authorList>
    </citation>
    <scope>NUCLEOTIDE SEQUENCE [LARGE SCALE GENOMIC DNA]</scope>
    <source>
        <strain evidence="2">ATCC 6260 / CBS 566 / DSM 6381 / JCM 1539 / NBRC 10279 / NRRL Y-324</strain>
    </source>
</reference>
<dbReference type="InParanoid" id="A5DJR0"/>
<dbReference type="RefSeq" id="XP_001484130.2">
    <property type="nucleotide sequence ID" value="XM_001484080.1"/>
</dbReference>
<dbReference type="EMBL" id="CH408158">
    <property type="protein sequence ID" value="EDK39413.2"/>
    <property type="molecule type" value="Genomic_DNA"/>
</dbReference>
<organism evidence="1 2">
    <name type="scientific">Meyerozyma guilliermondii (strain ATCC 6260 / CBS 566 / DSM 6381 / JCM 1539 / NBRC 10279 / NRRL Y-324)</name>
    <name type="common">Yeast</name>
    <name type="synonym">Candida guilliermondii</name>
    <dbReference type="NCBI Taxonomy" id="294746"/>
    <lineage>
        <taxon>Eukaryota</taxon>
        <taxon>Fungi</taxon>
        <taxon>Dikarya</taxon>
        <taxon>Ascomycota</taxon>
        <taxon>Saccharomycotina</taxon>
        <taxon>Pichiomycetes</taxon>
        <taxon>Debaryomycetaceae</taxon>
        <taxon>Meyerozyma</taxon>
    </lineage>
</organism>
<dbReference type="AlphaFoldDB" id="A5DJR0"/>
<name>A5DJR0_PICGU</name>
<dbReference type="HOGENOM" id="CLU_098342_0_0_1"/>